<evidence type="ECO:0000259" key="2">
    <source>
        <dbReference type="SMART" id="SM00014"/>
    </source>
</evidence>
<dbReference type="Proteomes" id="UP000054683">
    <property type="component" value="Unassembled WGS sequence"/>
</dbReference>
<keyword evidence="1" id="KW-0472">Membrane</keyword>
<gene>
    <name evidence="3" type="ORF">AWB69_04585</name>
</gene>
<feature type="transmembrane region" description="Helical" evidence="1">
    <location>
        <begin position="145"/>
        <end position="165"/>
    </location>
</feature>
<feature type="transmembrane region" description="Helical" evidence="1">
    <location>
        <begin position="245"/>
        <end position="266"/>
    </location>
</feature>
<reference evidence="3 4" key="1">
    <citation type="submission" date="2016-01" db="EMBL/GenBank/DDBJ databases">
        <authorList>
            <person name="Oliw E.H."/>
        </authorList>
    </citation>
    <scope>NUCLEOTIDE SEQUENCE [LARGE SCALE GENOMIC DNA]</scope>
    <source>
        <strain evidence="3">LMG 27134</strain>
    </source>
</reference>
<accession>A0A158HMX2</accession>
<feature type="transmembrane region" description="Helical" evidence="1">
    <location>
        <begin position="104"/>
        <end position="133"/>
    </location>
</feature>
<dbReference type="Pfam" id="PF01569">
    <property type="entry name" value="PAP2"/>
    <property type="match status" value="1"/>
</dbReference>
<dbReference type="RefSeq" id="WP_062088793.1">
    <property type="nucleotide sequence ID" value="NZ_FCOK02000032.1"/>
</dbReference>
<dbReference type="SUPFAM" id="SSF48317">
    <property type="entry name" value="Acid phosphatase/Vanadium-dependent haloperoxidase"/>
    <property type="match status" value="1"/>
</dbReference>
<sequence length="278" mass="29811">MKQTEGPYAGLFEVAHIAGEHALTVFAVSLVLAMVVVLSVWQLVQRYGLPREEGGPSARVLLIVNLAVSFVVIVGAAALFAAIADEIGAGETLGRLDQAFADGIASAVPIGVIRAFALVTHLGDAWLLGVWCVLGAAILTVRRRYALAIGFTLAIVGNGLLNSIFKHLFERVRPVHDQSIATATGWSFPSGHSSGSLVTYGIIAYVLVRVLPDRWRLAVIVAATLIAFTTASSRVFLRVHFASDVLAGFALGTVWLVACILSIELTRRYWPRPSRRQA</sequence>
<feature type="transmembrane region" description="Helical" evidence="1">
    <location>
        <begin position="22"/>
        <end position="41"/>
    </location>
</feature>
<name>A0A158HMX2_9BURK</name>
<protein>
    <submittedName>
        <fullName evidence="3">PAP2 superfamily protein</fullName>
    </submittedName>
</protein>
<dbReference type="CDD" id="cd03392">
    <property type="entry name" value="PAP2_like_2"/>
    <property type="match status" value="1"/>
</dbReference>
<dbReference type="Gene3D" id="1.20.144.10">
    <property type="entry name" value="Phosphatidic acid phosphatase type 2/haloperoxidase"/>
    <property type="match status" value="2"/>
</dbReference>
<dbReference type="EMBL" id="FCOK02000032">
    <property type="protein sequence ID" value="SAL45359.1"/>
    <property type="molecule type" value="Genomic_DNA"/>
</dbReference>
<evidence type="ECO:0000313" key="4">
    <source>
        <dbReference type="Proteomes" id="UP000054683"/>
    </source>
</evidence>
<proteinExistence type="predicted"/>
<dbReference type="PANTHER" id="PTHR14969">
    <property type="entry name" value="SPHINGOSINE-1-PHOSPHATE PHOSPHOHYDROLASE"/>
    <property type="match status" value="1"/>
</dbReference>
<feature type="domain" description="Phosphatidic acid phosphatase type 2/haloperoxidase" evidence="2">
    <location>
        <begin position="148"/>
        <end position="260"/>
    </location>
</feature>
<dbReference type="SMART" id="SM00014">
    <property type="entry name" value="acidPPc"/>
    <property type="match status" value="1"/>
</dbReference>
<feature type="transmembrane region" description="Helical" evidence="1">
    <location>
        <begin position="215"/>
        <end position="233"/>
    </location>
</feature>
<feature type="transmembrane region" description="Helical" evidence="1">
    <location>
        <begin position="185"/>
        <end position="208"/>
    </location>
</feature>
<organism evidence="3 4">
    <name type="scientific">Caballeronia udeis</name>
    <dbReference type="NCBI Taxonomy" id="1232866"/>
    <lineage>
        <taxon>Bacteria</taxon>
        <taxon>Pseudomonadati</taxon>
        <taxon>Pseudomonadota</taxon>
        <taxon>Betaproteobacteria</taxon>
        <taxon>Burkholderiales</taxon>
        <taxon>Burkholderiaceae</taxon>
        <taxon>Caballeronia</taxon>
    </lineage>
</organism>
<dbReference type="PANTHER" id="PTHR14969:SF13">
    <property type="entry name" value="AT30094P"/>
    <property type="match status" value="1"/>
</dbReference>
<dbReference type="AlphaFoldDB" id="A0A158HMX2"/>
<dbReference type="InterPro" id="IPR036938">
    <property type="entry name" value="PAP2/HPO_sf"/>
</dbReference>
<dbReference type="OrthoDB" id="9780918at2"/>
<keyword evidence="1" id="KW-0812">Transmembrane</keyword>
<dbReference type="InterPro" id="IPR000326">
    <property type="entry name" value="PAP2/HPO"/>
</dbReference>
<feature type="transmembrane region" description="Helical" evidence="1">
    <location>
        <begin position="62"/>
        <end position="84"/>
    </location>
</feature>
<evidence type="ECO:0000313" key="3">
    <source>
        <dbReference type="EMBL" id="SAL45359.1"/>
    </source>
</evidence>
<evidence type="ECO:0000256" key="1">
    <source>
        <dbReference type="SAM" id="Phobius"/>
    </source>
</evidence>
<keyword evidence="1" id="KW-1133">Transmembrane helix</keyword>